<comment type="catalytic activity">
    <reaction evidence="17">
        <text>(2E)-hexenoyl-CoA + NADPH + H(+) = hexanoyl-CoA + NADP(+)</text>
        <dbReference type="Rhea" id="RHEA:44956"/>
        <dbReference type="ChEBI" id="CHEBI:15378"/>
        <dbReference type="ChEBI" id="CHEBI:57783"/>
        <dbReference type="ChEBI" id="CHEBI:58349"/>
        <dbReference type="ChEBI" id="CHEBI:62077"/>
        <dbReference type="ChEBI" id="CHEBI:62620"/>
    </reaction>
    <physiologicalReaction direction="left-to-right" evidence="17">
        <dbReference type="Rhea" id="RHEA:44957"/>
    </physiologicalReaction>
</comment>
<comment type="catalytic activity">
    <reaction evidence="15">
        <text>(2E)-dodecenoyl-CoA + NADPH + H(+) = dodecanoyl-CoA + NADP(+)</text>
        <dbReference type="Rhea" id="RHEA:44964"/>
        <dbReference type="ChEBI" id="CHEBI:15378"/>
        <dbReference type="ChEBI" id="CHEBI:57330"/>
        <dbReference type="ChEBI" id="CHEBI:57375"/>
        <dbReference type="ChEBI" id="CHEBI:57783"/>
        <dbReference type="ChEBI" id="CHEBI:58349"/>
    </reaction>
    <physiologicalReaction direction="left-to-right" evidence="15">
        <dbReference type="Rhea" id="RHEA:44965"/>
    </physiologicalReaction>
</comment>
<comment type="catalytic activity">
    <reaction evidence="18">
        <text>a (2E)-enoyl-CoA + NADPH + H(+) = a 2,3-saturated acyl-CoA + NADP(+)</text>
        <dbReference type="Rhea" id="RHEA:33763"/>
        <dbReference type="ChEBI" id="CHEBI:15378"/>
        <dbReference type="ChEBI" id="CHEBI:57783"/>
        <dbReference type="ChEBI" id="CHEBI:58349"/>
        <dbReference type="ChEBI" id="CHEBI:58856"/>
        <dbReference type="ChEBI" id="CHEBI:65111"/>
        <dbReference type="EC" id="1.3.1.38"/>
    </reaction>
    <physiologicalReaction direction="left-to-right" evidence="18">
        <dbReference type="Rhea" id="RHEA:33764"/>
    </physiologicalReaction>
</comment>
<comment type="function">
    <text evidence="11">Participates in chain elongation of fatty acids. Catalyzes the reduction of trans-2-enoyl-CoAs of varying chain lengths from 6:1 to 16:1, having maximum activity with 10:1 CoA. Has no 2,4-dienoyl-CoA reductase activity.</text>
</comment>
<keyword evidence="23" id="KW-1185">Reference proteome</keyword>
<protein>
    <recommendedName>
        <fullName evidence="14">Peroxisomal trans-2-enoyl-CoA reductase</fullName>
        <ecNumber evidence="13">1.3.1.38</ecNumber>
    </recommendedName>
</protein>
<dbReference type="Pfam" id="PF13561">
    <property type="entry name" value="adh_short_C2"/>
    <property type="match status" value="1"/>
</dbReference>
<evidence type="ECO:0000256" key="11">
    <source>
        <dbReference type="ARBA" id="ARBA00037124"/>
    </source>
</evidence>
<evidence type="ECO:0000256" key="1">
    <source>
        <dbReference type="ARBA" id="ARBA00004275"/>
    </source>
</evidence>
<proteinExistence type="predicted"/>
<evidence type="ECO:0000256" key="21">
    <source>
        <dbReference type="SAM" id="MobiDB-lite"/>
    </source>
</evidence>
<dbReference type="InterPro" id="IPR036291">
    <property type="entry name" value="NAD(P)-bd_dom_sf"/>
</dbReference>
<comment type="catalytic activity">
    <reaction evidence="16">
        <text>(2E)-tetradecenoyl-CoA + NADPH + H(+) = tetradecanoyl-CoA + NADP(+)</text>
        <dbReference type="Rhea" id="RHEA:44968"/>
        <dbReference type="ChEBI" id="CHEBI:15378"/>
        <dbReference type="ChEBI" id="CHEBI:57385"/>
        <dbReference type="ChEBI" id="CHEBI:57783"/>
        <dbReference type="ChEBI" id="CHEBI:58349"/>
        <dbReference type="ChEBI" id="CHEBI:61405"/>
    </reaction>
    <physiologicalReaction direction="left-to-right" evidence="16">
        <dbReference type="Rhea" id="RHEA:44969"/>
    </physiologicalReaction>
</comment>
<evidence type="ECO:0000256" key="2">
    <source>
        <dbReference type="ARBA" id="ARBA00005189"/>
    </source>
</evidence>
<organism evidence="22 23">
    <name type="scientific">Conexibacter stalactiti</name>
    <dbReference type="NCBI Taxonomy" id="1940611"/>
    <lineage>
        <taxon>Bacteria</taxon>
        <taxon>Bacillati</taxon>
        <taxon>Actinomycetota</taxon>
        <taxon>Thermoleophilia</taxon>
        <taxon>Solirubrobacterales</taxon>
        <taxon>Conexibacteraceae</taxon>
        <taxon>Conexibacter</taxon>
    </lineage>
</organism>
<dbReference type="RefSeq" id="WP_318599523.1">
    <property type="nucleotide sequence ID" value="NZ_JAWSTH010000074.1"/>
</dbReference>
<reference evidence="23" key="1">
    <citation type="submission" date="2023-07" db="EMBL/GenBank/DDBJ databases">
        <title>Conexibacter stalactiti sp. nov., isolated from stalactites in a lava cave and emended description of the genus Conexibacter.</title>
        <authorList>
            <person name="Lee S.D."/>
        </authorList>
    </citation>
    <scope>NUCLEOTIDE SEQUENCE [LARGE SCALE GENOMIC DNA]</scope>
    <source>
        <strain evidence="23">KCTC 39840</strain>
    </source>
</reference>
<name>A0ABU4HV06_9ACTN</name>
<evidence type="ECO:0000256" key="7">
    <source>
        <dbReference type="ARBA" id="ARBA00023002"/>
    </source>
</evidence>
<feature type="region of interest" description="Disordered" evidence="21">
    <location>
        <begin position="259"/>
        <end position="282"/>
    </location>
</feature>
<keyword evidence="10" id="KW-0275">Fatty acid biosynthesis</keyword>
<comment type="catalytic activity">
    <reaction evidence="20">
        <text>(2E)-octenoyl-CoA + NADPH + H(+) = octanoyl-CoA + NADP(+)</text>
        <dbReference type="Rhea" id="RHEA:44952"/>
        <dbReference type="ChEBI" id="CHEBI:15378"/>
        <dbReference type="ChEBI" id="CHEBI:57386"/>
        <dbReference type="ChEBI" id="CHEBI:57783"/>
        <dbReference type="ChEBI" id="CHEBI:58349"/>
        <dbReference type="ChEBI" id="CHEBI:62242"/>
    </reaction>
    <physiologicalReaction direction="left-to-right" evidence="20">
        <dbReference type="Rhea" id="RHEA:44953"/>
    </physiologicalReaction>
</comment>
<keyword evidence="8" id="KW-0443">Lipid metabolism</keyword>
<evidence type="ECO:0000256" key="14">
    <source>
        <dbReference type="ARBA" id="ARBA00041063"/>
    </source>
</evidence>
<dbReference type="EC" id="1.3.1.38" evidence="13"/>
<keyword evidence="5" id="KW-0276">Fatty acid metabolism</keyword>
<dbReference type="PRINTS" id="PR00081">
    <property type="entry name" value="GDHRDH"/>
</dbReference>
<keyword evidence="6" id="KW-0521">NADP</keyword>
<evidence type="ECO:0000256" key="15">
    <source>
        <dbReference type="ARBA" id="ARBA00047570"/>
    </source>
</evidence>
<evidence type="ECO:0000256" key="18">
    <source>
        <dbReference type="ARBA" id="ARBA00049251"/>
    </source>
</evidence>
<dbReference type="SUPFAM" id="SSF51735">
    <property type="entry name" value="NAD(P)-binding Rossmann-fold domains"/>
    <property type="match status" value="1"/>
</dbReference>
<evidence type="ECO:0000313" key="23">
    <source>
        <dbReference type="Proteomes" id="UP001284601"/>
    </source>
</evidence>
<gene>
    <name evidence="22" type="ORF">R7226_22195</name>
</gene>
<evidence type="ECO:0000256" key="3">
    <source>
        <dbReference type="ARBA" id="ARBA00022516"/>
    </source>
</evidence>
<evidence type="ECO:0000256" key="16">
    <source>
        <dbReference type="ARBA" id="ARBA00048686"/>
    </source>
</evidence>
<dbReference type="Gene3D" id="3.40.50.720">
    <property type="entry name" value="NAD(P)-binding Rossmann-like Domain"/>
    <property type="match status" value="1"/>
</dbReference>
<evidence type="ECO:0000256" key="6">
    <source>
        <dbReference type="ARBA" id="ARBA00022857"/>
    </source>
</evidence>
<evidence type="ECO:0000256" key="5">
    <source>
        <dbReference type="ARBA" id="ARBA00022832"/>
    </source>
</evidence>
<keyword evidence="4" id="KW-0597">Phosphoprotein</keyword>
<comment type="subcellular location">
    <subcellularLocation>
        <location evidence="1">Peroxisome</location>
    </subcellularLocation>
</comment>
<sequence length="282" mass="29375">MRAVSSEIFAPGLLDGQAALVTGGGTGLGRAAAAELIACGAQVVLAGRRAEVLEATAARLGPAATTATGDIRVDDDAERIVATVLERHGRLDLLVNNAGGQYFVPAEAIATRGWQAVMRLNVGGTTRMAELAVERAMRPAGRGTIVNVTLSPHHGLAGMTHSSAARAAVESLTRAWAERWAGDGIAVIAVAAGHFQTDALDKYPAPVRESVARMVPLQRLGQPREHAWLVALLASELGRSLSGSVVTLDGARDNWCGPWPPPAITDDGGDVPVEERRPAATR</sequence>
<comment type="subunit">
    <text evidence="12">Interacts with PEX5, probably required to target it into peroxisomes.</text>
</comment>
<comment type="catalytic activity">
    <reaction evidence="19">
        <text>(2E)-decenoyl-CoA + NADPH + H(+) = decanoyl-CoA + NADP(+)</text>
        <dbReference type="Rhea" id="RHEA:44960"/>
        <dbReference type="ChEBI" id="CHEBI:15378"/>
        <dbReference type="ChEBI" id="CHEBI:57783"/>
        <dbReference type="ChEBI" id="CHEBI:58349"/>
        <dbReference type="ChEBI" id="CHEBI:61406"/>
        <dbReference type="ChEBI" id="CHEBI:61430"/>
    </reaction>
    <physiologicalReaction direction="left-to-right" evidence="19">
        <dbReference type="Rhea" id="RHEA:44961"/>
    </physiologicalReaction>
</comment>
<evidence type="ECO:0000256" key="8">
    <source>
        <dbReference type="ARBA" id="ARBA00023098"/>
    </source>
</evidence>
<evidence type="ECO:0000256" key="10">
    <source>
        <dbReference type="ARBA" id="ARBA00023160"/>
    </source>
</evidence>
<accession>A0ABU4HV06</accession>
<dbReference type="Proteomes" id="UP001284601">
    <property type="component" value="Unassembled WGS sequence"/>
</dbReference>
<dbReference type="PANTHER" id="PTHR24317">
    <property type="entry name" value="PEROXISOMAL TRANS-2-ENOYL-COA REDUCTASE"/>
    <property type="match status" value="1"/>
</dbReference>
<evidence type="ECO:0000256" key="4">
    <source>
        <dbReference type="ARBA" id="ARBA00022553"/>
    </source>
</evidence>
<evidence type="ECO:0000256" key="20">
    <source>
        <dbReference type="ARBA" id="ARBA00049559"/>
    </source>
</evidence>
<evidence type="ECO:0000256" key="17">
    <source>
        <dbReference type="ARBA" id="ARBA00049108"/>
    </source>
</evidence>
<dbReference type="InterPro" id="IPR002347">
    <property type="entry name" value="SDR_fam"/>
</dbReference>
<dbReference type="PANTHER" id="PTHR24317:SF7">
    <property type="entry name" value="PEROXISOMAL TRANS-2-ENOYL-COA REDUCTASE"/>
    <property type="match status" value="1"/>
</dbReference>
<evidence type="ECO:0000256" key="12">
    <source>
        <dbReference type="ARBA" id="ARBA00038622"/>
    </source>
</evidence>
<reference evidence="22 23" key="2">
    <citation type="submission" date="2023-10" db="EMBL/GenBank/DDBJ databases">
        <authorList>
            <person name="Han X.F."/>
        </authorList>
    </citation>
    <scope>NUCLEOTIDE SEQUENCE [LARGE SCALE GENOMIC DNA]</scope>
    <source>
        <strain evidence="22 23">KCTC 39840</strain>
    </source>
</reference>
<comment type="caution">
    <text evidence="22">The sequence shown here is derived from an EMBL/GenBank/DDBJ whole genome shotgun (WGS) entry which is preliminary data.</text>
</comment>
<dbReference type="PRINTS" id="PR00080">
    <property type="entry name" value="SDRFAMILY"/>
</dbReference>
<feature type="compositionally biased region" description="Basic and acidic residues" evidence="21">
    <location>
        <begin position="273"/>
        <end position="282"/>
    </location>
</feature>
<comment type="pathway">
    <text evidence="2">Lipid metabolism.</text>
</comment>
<keyword evidence="3" id="KW-0444">Lipid biosynthesis</keyword>
<dbReference type="EMBL" id="JAWSTH010000074">
    <property type="protein sequence ID" value="MDW5597075.1"/>
    <property type="molecule type" value="Genomic_DNA"/>
</dbReference>
<keyword evidence="9" id="KW-0576">Peroxisome</keyword>
<evidence type="ECO:0000313" key="22">
    <source>
        <dbReference type="EMBL" id="MDW5597075.1"/>
    </source>
</evidence>
<dbReference type="InterPro" id="IPR052388">
    <property type="entry name" value="Peroxisomal_t2-enoyl-CoA_red"/>
</dbReference>
<evidence type="ECO:0000256" key="19">
    <source>
        <dbReference type="ARBA" id="ARBA00049386"/>
    </source>
</evidence>
<evidence type="ECO:0000256" key="13">
    <source>
        <dbReference type="ARBA" id="ARBA00038849"/>
    </source>
</evidence>
<evidence type="ECO:0000256" key="9">
    <source>
        <dbReference type="ARBA" id="ARBA00023140"/>
    </source>
</evidence>
<keyword evidence="7" id="KW-0560">Oxidoreductase</keyword>